<evidence type="ECO:0000256" key="1">
    <source>
        <dbReference type="ARBA" id="ARBA00001917"/>
    </source>
</evidence>
<comment type="cofactor">
    <cofactor evidence="1">
        <name>FMN</name>
        <dbReference type="ChEBI" id="CHEBI:58210"/>
    </cofactor>
</comment>
<dbReference type="InterPro" id="IPR001155">
    <property type="entry name" value="OxRdtase_FMN_N"/>
</dbReference>
<sequence>MTHPNLYNAFGDKRSLFPLALEGYLDGTERERMARLEATLSPATAITAYFSEGLERSLADPLHRGCLLVNTALGVAPGRATGGGEPYHQRVCAVPGAGGLWLCKGVCTYARDLRADLSAAVRCGVRGAGSGGGMACSTPQGALSGGRQQILHRPRIRSSCPAGQHDSLQGAPRMSQLFEPLAIGGLTLANRITIAPMCQYSAQDGNAGDWHMIHLGSLALSGAGMLIVEATAVSAEGRITPHDLGLYSDDNEAALGRVINAMRAHSPIAIAIQLGHAGRKASSQAPWDGGQQIAPDAAGGWHTVAPSAVPHGATEVAPVALDRAAMDKVRDDFVAAARRAARLGLDGIEIHAAHGYLLHQFLSPLANHRDDEYGGSLENRMRFPIEVFDAVREAFPAQRPVWMRISATDWVPGGWDIEGTVALSKVLKARGCSAIHVTTGGVSPQQAIKLGPGYQVPYAQRVKAEVGLPTIAVGLITEPEQAEAIIANQEADAVSLARAMLYDPRWPWHAAARLGASVQAPRQYWRSQPRELKDLFAGAAFGQR</sequence>
<keyword evidence="3" id="KW-0288">FMN</keyword>
<dbReference type="InterPro" id="IPR013785">
    <property type="entry name" value="Aldolase_TIM"/>
</dbReference>
<evidence type="ECO:0000256" key="4">
    <source>
        <dbReference type="ARBA" id="ARBA00022857"/>
    </source>
</evidence>
<dbReference type="Gene3D" id="3.20.20.70">
    <property type="entry name" value="Aldolase class I"/>
    <property type="match status" value="1"/>
</dbReference>
<dbReference type="CDD" id="cd02932">
    <property type="entry name" value="OYE_YqiM_FMN"/>
    <property type="match status" value="1"/>
</dbReference>
<dbReference type="GO" id="GO:0003959">
    <property type="term" value="F:NADPH dehydrogenase activity"/>
    <property type="evidence" value="ECO:0007669"/>
    <property type="project" value="InterPro"/>
</dbReference>
<proteinExistence type="predicted"/>
<comment type="caution">
    <text evidence="7">The sequence shown here is derived from an EMBL/GenBank/DDBJ whole genome shotgun (WGS) entry which is preliminary data.</text>
</comment>
<dbReference type="EMBL" id="JACHWF010000004">
    <property type="protein sequence ID" value="MBB3009181.1"/>
    <property type="molecule type" value="Genomic_DNA"/>
</dbReference>
<name>A0A7W4YTH3_9BURK</name>
<dbReference type="SUPFAM" id="SSF51395">
    <property type="entry name" value="FMN-linked oxidoreductases"/>
    <property type="match status" value="1"/>
</dbReference>
<organism evidence="7 8">
    <name type="scientific">Cupriavidus alkaliphilus</name>
    <dbReference type="NCBI Taxonomy" id="942866"/>
    <lineage>
        <taxon>Bacteria</taxon>
        <taxon>Pseudomonadati</taxon>
        <taxon>Pseudomonadota</taxon>
        <taxon>Betaproteobacteria</taxon>
        <taxon>Burkholderiales</taxon>
        <taxon>Burkholderiaceae</taxon>
        <taxon>Cupriavidus</taxon>
    </lineage>
</organism>
<dbReference type="AlphaFoldDB" id="A0A7W4YTH3"/>
<evidence type="ECO:0000313" key="8">
    <source>
        <dbReference type="Proteomes" id="UP000578036"/>
    </source>
</evidence>
<evidence type="ECO:0000256" key="5">
    <source>
        <dbReference type="ARBA" id="ARBA00023002"/>
    </source>
</evidence>
<feature type="domain" description="NADH:flavin oxidoreductase/NADH oxidase N-terminal" evidence="6">
    <location>
        <begin position="176"/>
        <end position="511"/>
    </location>
</feature>
<gene>
    <name evidence="7" type="ORF">FHX61_003854</name>
</gene>
<dbReference type="PANTHER" id="PTHR43303:SF4">
    <property type="entry name" value="NADPH DEHYDROGENASE C23G7.10C-RELATED"/>
    <property type="match status" value="1"/>
</dbReference>
<dbReference type="InterPro" id="IPR044152">
    <property type="entry name" value="YqjM-like"/>
</dbReference>
<keyword evidence="2" id="KW-0285">Flavoprotein</keyword>
<dbReference type="Gene3D" id="1.10.357.10">
    <property type="entry name" value="Tetracycline Repressor, domain 2"/>
    <property type="match status" value="1"/>
</dbReference>
<dbReference type="GO" id="GO:0050661">
    <property type="term" value="F:NADP binding"/>
    <property type="evidence" value="ECO:0007669"/>
    <property type="project" value="InterPro"/>
</dbReference>
<keyword evidence="8" id="KW-1185">Reference proteome</keyword>
<dbReference type="PANTHER" id="PTHR43303">
    <property type="entry name" value="NADPH DEHYDROGENASE C23G7.10C-RELATED"/>
    <property type="match status" value="1"/>
</dbReference>
<evidence type="ECO:0000256" key="2">
    <source>
        <dbReference type="ARBA" id="ARBA00022630"/>
    </source>
</evidence>
<dbReference type="Pfam" id="PF00724">
    <property type="entry name" value="Oxidored_FMN"/>
    <property type="match status" value="1"/>
</dbReference>
<evidence type="ECO:0000313" key="7">
    <source>
        <dbReference type="EMBL" id="MBB3009181.1"/>
    </source>
</evidence>
<dbReference type="Proteomes" id="UP000578036">
    <property type="component" value="Unassembled WGS sequence"/>
</dbReference>
<dbReference type="GO" id="GO:0010181">
    <property type="term" value="F:FMN binding"/>
    <property type="evidence" value="ECO:0007669"/>
    <property type="project" value="InterPro"/>
</dbReference>
<protein>
    <submittedName>
        <fullName evidence="7">2,4-dienoyl-CoA reductase-like NADH-dependent reductase (Old Yellow Enzyme family)</fullName>
    </submittedName>
</protein>
<keyword evidence="5" id="KW-0560">Oxidoreductase</keyword>
<accession>A0A7W4YTH3</accession>
<evidence type="ECO:0000259" key="6">
    <source>
        <dbReference type="Pfam" id="PF00724"/>
    </source>
</evidence>
<keyword evidence="4" id="KW-0521">NADP</keyword>
<reference evidence="7 8" key="1">
    <citation type="submission" date="2020-08" db="EMBL/GenBank/DDBJ databases">
        <title>Genomic Encyclopedia of Type Strains, Phase IV (KMG-V): Genome sequencing to study the core and pangenomes of soil and plant-associated prokaryotes.</title>
        <authorList>
            <person name="Whitman W."/>
        </authorList>
    </citation>
    <scope>NUCLEOTIDE SEQUENCE [LARGE SCALE GENOMIC DNA]</scope>
    <source>
        <strain evidence="7 8">SLV-2362</strain>
    </source>
</reference>
<evidence type="ECO:0000256" key="3">
    <source>
        <dbReference type="ARBA" id="ARBA00022643"/>
    </source>
</evidence>